<dbReference type="Proteomes" id="UP001059971">
    <property type="component" value="Chromosome 1"/>
</dbReference>
<dbReference type="EMBL" id="AP018817">
    <property type="protein sequence ID" value="BBF70194.1"/>
    <property type="molecule type" value="Genomic_DNA"/>
</dbReference>
<accession>A0ABN5WD37</accession>
<evidence type="ECO:0000313" key="2">
    <source>
        <dbReference type="Proteomes" id="UP001059971"/>
    </source>
</evidence>
<sequence>MLSAPTVIIAPTAKLVTLPEACAYLRLEEGSLDTEIEGYIASAISDIERMTSTRLAPQTVDILADRFSDLAHLAIGPVQSVTSIRYQNQDGDSFDLDETIFELFGAHLDRGIRLRAGATWPAVRSVTAVITIRLVVGYPILPAHLKRALLDAIRQQFDGSPVDLFTATINDRIWL</sequence>
<dbReference type="NCBIfam" id="TIGR02215">
    <property type="entry name" value="phage_chp_gp8"/>
    <property type="match status" value="1"/>
</dbReference>
<protein>
    <recommendedName>
        <fullName evidence="3">Phage gp6-like head-tail connector protein</fullName>
    </recommendedName>
</protein>
<reference evidence="1" key="1">
    <citation type="submission" date="2018-07" db="EMBL/GenBank/DDBJ databases">
        <title>Complete genome sequence of Sphingomonas bisphenolicum strain AO1, a bisphenol A degradative bacterium isolated from Japanese farm field.</title>
        <authorList>
            <person name="Murakami M."/>
            <person name="Koh M."/>
            <person name="Koba S."/>
            <person name="Matsumura Y."/>
        </authorList>
    </citation>
    <scope>NUCLEOTIDE SEQUENCE</scope>
    <source>
        <strain evidence="1">AO1</strain>
    </source>
</reference>
<evidence type="ECO:0000313" key="1">
    <source>
        <dbReference type="EMBL" id="BBF70194.1"/>
    </source>
</evidence>
<dbReference type="RefSeq" id="WP_261934604.1">
    <property type="nucleotide sequence ID" value="NZ_AP018817.1"/>
</dbReference>
<proteinExistence type="predicted"/>
<organism evidence="1 2">
    <name type="scientific">Sphingomonas bisphenolicum</name>
    <dbReference type="NCBI Taxonomy" id="296544"/>
    <lineage>
        <taxon>Bacteria</taxon>
        <taxon>Pseudomonadati</taxon>
        <taxon>Pseudomonadota</taxon>
        <taxon>Alphaproteobacteria</taxon>
        <taxon>Sphingomonadales</taxon>
        <taxon>Sphingomonadaceae</taxon>
        <taxon>Sphingomonas</taxon>
    </lineage>
</organism>
<keyword evidence="2" id="KW-1185">Reference proteome</keyword>
<evidence type="ECO:0008006" key="3">
    <source>
        <dbReference type="Google" id="ProtNLM"/>
    </source>
</evidence>
<name>A0ABN5WD37_9SPHN</name>
<dbReference type="InterPro" id="IPR011738">
    <property type="entry name" value="Phage_CHP"/>
</dbReference>
<gene>
    <name evidence="1" type="ORF">SBA_ch1_23940</name>
</gene>